<dbReference type="PANTHER" id="PTHR10849:SF24">
    <property type="entry name" value="NADH-QUINONE OXIDOREDUCTASE SUBUNIT I 2"/>
    <property type="match status" value="1"/>
</dbReference>
<dbReference type="Gene3D" id="3.30.70.3270">
    <property type="match status" value="1"/>
</dbReference>
<dbReference type="Pfam" id="PF00037">
    <property type="entry name" value="Fer4"/>
    <property type="match status" value="1"/>
</dbReference>
<accession>K6W8C6</accession>
<evidence type="ECO:0000256" key="5">
    <source>
        <dbReference type="ARBA" id="ARBA00022737"/>
    </source>
</evidence>
<dbReference type="STRING" id="100225.SAMN05421595_0583"/>
<dbReference type="GO" id="GO:0016020">
    <property type="term" value="C:membrane"/>
    <property type="evidence" value="ECO:0007669"/>
    <property type="project" value="InterPro"/>
</dbReference>
<dbReference type="PANTHER" id="PTHR10849">
    <property type="entry name" value="NADH DEHYDROGENASE UBIQUINONE IRON-SULFUR PROTEIN 8, MITOCHONDRIAL"/>
    <property type="match status" value="1"/>
</dbReference>
<dbReference type="PROSITE" id="PS00198">
    <property type="entry name" value="4FE4S_FER_1"/>
    <property type="match status" value="1"/>
</dbReference>
<keyword evidence="9" id="KW-0520">NAD</keyword>
<feature type="domain" description="4Fe-4S ferredoxin-type" evidence="13">
    <location>
        <begin position="65"/>
        <end position="94"/>
    </location>
</feature>
<dbReference type="InterPro" id="IPR017900">
    <property type="entry name" value="4Fe4S_Fe_S_CS"/>
</dbReference>
<keyword evidence="10" id="KW-0830">Ubiquinone</keyword>
<keyword evidence="5" id="KW-0677">Repeat</keyword>
<gene>
    <name evidence="14" type="ORF">AUCHE_08_03110</name>
</gene>
<protein>
    <recommendedName>
        <fullName evidence="13">4Fe-4S ferredoxin-type domain-containing protein</fullName>
    </recommendedName>
</protein>
<name>K6W8C6_9MICO</name>
<evidence type="ECO:0000256" key="12">
    <source>
        <dbReference type="SAM" id="MobiDB-lite"/>
    </source>
</evidence>
<organism evidence="14 15">
    <name type="scientific">Austwickia chelonae NBRC 105200</name>
    <dbReference type="NCBI Taxonomy" id="1184607"/>
    <lineage>
        <taxon>Bacteria</taxon>
        <taxon>Bacillati</taxon>
        <taxon>Actinomycetota</taxon>
        <taxon>Actinomycetes</taxon>
        <taxon>Micrococcales</taxon>
        <taxon>Dermatophilaceae</taxon>
        <taxon>Austwickia</taxon>
    </lineage>
</organism>
<dbReference type="GO" id="GO:0048038">
    <property type="term" value="F:quinone binding"/>
    <property type="evidence" value="ECO:0007669"/>
    <property type="project" value="UniProtKB-KW"/>
</dbReference>
<keyword evidence="2" id="KW-0004">4Fe-4S</keyword>
<feature type="region of interest" description="Disordered" evidence="12">
    <location>
        <begin position="122"/>
        <end position="147"/>
    </location>
</feature>
<evidence type="ECO:0000256" key="9">
    <source>
        <dbReference type="ARBA" id="ARBA00023027"/>
    </source>
</evidence>
<evidence type="ECO:0000256" key="4">
    <source>
        <dbReference type="ARBA" id="ARBA00022723"/>
    </source>
</evidence>
<evidence type="ECO:0000256" key="2">
    <source>
        <dbReference type="ARBA" id="ARBA00022485"/>
    </source>
</evidence>
<sequence>MNRAPAEVPVRSRGVIALDPQACTSCMLCARECPDWCIHISAHAEELPPEDGVPARRTRTVHRLDRFAIDFGLCLFCGICVEVCPFDALFWAPANARAGEVHDLLAESTRLDAWRAQIPPAGALESGAVAPRPKDSGRGHGGGRRNR</sequence>
<dbReference type="AlphaFoldDB" id="K6W8C6"/>
<keyword evidence="4" id="KW-0479">Metal-binding</keyword>
<keyword evidence="3" id="KW-0874">Quinone</keyword>
<dbReference type="GO" id="GO:0046872">
    <property type="term" value="F:metal ion binding"/>
    <property type="evidence" value="ECO:0007669"/>
    <property type="project" value="UniProtKB-KW"/>
</dbReference>
<dbReference type="SUPFAM" id="SSF54862">
    <property type="entry name" value="4Fe-4S ferredoxins"/>
    <property type="match status" value="1"/>
</dbReference>
<evidence type="ECO:0000256" key="1">
    <source>
        <dbReference type="ARBA" id="ARBA00022475"/>
    </source>
</evidence>
<dbReference type="InterPro" id="IPR010226">
    <property type="entry name" value="NADH_quinone_OxRdtase_chainI"/>
</dbReference>
<dbReference type="InterPro" id="IPR017896">
    <property type="entry name" value="4Fe4S_Fe-S-bd"/>
</dbReference>
<dbReference type="PROSITE" id="PS51379">
    <property type="entry name" value="4FE4S_FER_2"/>
    <property type="match status" value="2"/>
</dbReference>
<evidence type="ECO:0000256" key="6">
    <source>
        <dbReference type="ARBA" id="ARBA00022967"/>
    </source>
</evidence>
<keyword evidence="11" id="KW-0472">Membrane</keyword>
<evidence type="ECO:0000259" key="13">
    <source>
        <dbReference type="PROSITE" id="PS51379"/>
    </source>
</evidence>
<dbReference type="eggNOG" id="COG1143">
    <property type="taxonomic scope" value="Bacteria"/>
</dbReference>
<reference evidence="14 15" key="1">
    <citation type="submission" date="2012-08" db="EMBL/GenBank/DDBJ databases">
        <title>Whole genome shotgun sequence of Austwickia chelonae NBRC 105200.</title>
        <authorList>
            <person name="Yoshida I."/>
            <person name="Hosoyama A."/>
            <person name="Tsuchikane K."/>
            <person name="Katsumata H."/>
            <person name="Ando Y."/>
            <person name="Ohji S."/>
            <person name="Hamada M."/>
            <person name="Tamura T."/>
            <person name="Yamazoe A."/>
            <person name="Yamazaki S."/>
            <person name="Fujita N."/>
        </authorList>
    </citation>
    <scope>NUCLEOTIDE SEQUENCE [LARGE SCALE GENOMIC DNA]</scope>
    <source>
        <strain evidence="14 15">NBRC 105200</strain>
    </source>
</reference>
<dbReference type="RefSeq" id="WP_006502821.1">
    <property type="nucleotide sequence ID" value="NZ_BAGZ01000008.1"/>
</dbReference>
<keyword evidence="8" id="KW-0411">Iron-sulfur</keyword>
<dbReference type="GO" id="GO:0016651">
    <property type="term" value="F:oxidoreductase activity, acting on NAD(P)H"/>
    <property type="evidence" value="ECO:0007669"/>
    <property type="project" value="InterPro"/>
</dbReference>
<dbReference type="GO" id="GO:0051539">
    <property type="term" value="F:4 iron, 4 sulfur cluster binding"/>
    <property type="evidence" value="ECO:0007669"/>
    <property type="project" value="UniProtKB-KW"/>
</dbReference>
<evidence type="ECO:0000256" key="10">
    <source>
        <dbReference type="ARBA" id="ARBA00023075"/>
    </source>
</evidence>
<evidence type="ECO:0000256" key="7">
    <source>
        <dbReference type="ARBA" id="ARBA00023004"/>
    </source>
</evidence>
<proteinExistence type="predicted"/>
<evidence type="ECO:0000256" key="3">
    <source>
        <dbReference type="ARBA" id="ARBA00022719"/>
    </source>
</evidence>
<keyword evidence="1" id="KW-1003">Cell membrane</keyword>
<keyword evidence="6" id="KW-1278">Translocase</keyword>
<dbReference type="EMBL" id="BAGZ01000008">
    <property type="protein sequence ID" value="GAB78067.1"/>
    <property type="molecule type" value="Genomic_DNA"/>
</dbReference>
<keyword evidence="15" id="KW-1185">Reference proteome</keyword>
<comment type="caution">
    <text evidence="14">The sequence shown here is derived from an EMBL/GenBank/DDBJ whole genome shotgun (WGS) entry which is preliminary data.</text>
</comment>
<dbReference type="Proteomes" id="UP000008495">
    <property type="component" value="Unassembled WGS sequence"/>
</dbReference>
<keyword evidence="7" id="KW-0408">Iron</keyword>
<evidence type="ECO:0000313" key="14">
    <source>
        <dbReference type="EMBL" id="GAB78067.1"/>
    </source>
</evidence>
<evidence type="ECO:0000313" key="15">
    <source>
        <dbReference type="Proteomes" id="UP000008495"/>
    </source>
</evidence>
<evidence type="ECO:0000256" key="11">
    <source>
        <dbReference type="ARBA" id="ARBA00023136"/>
    </source>
</evidence>
<feature type="domain" description="4Fe-4S ferredoxin-type" evidence="13">
    <location>
        <begin position="14"/>
        <end position="43"/>
    </location>
</feature>
<evidence type="ECO:0000256" key="8">
    <source>
        <dbReference type="ARBA" id="ARBA00023014"/>
    </source>
</evidence>